<evidence type="ECO:0000256" key="10">
    <source>
        <dbReference type="ARBA" id="ARBA00093448"/>
    </source>
</evidence>
<evidence type="ECO:0000256" key="1">
    <source>
        <dbReference type="ARBA" id="ARBA00001947"/>
    </source>
</evidence>
<dbReference type="Pfam" id="PF05951">
    <property type="entry name" value="Peptidase_M15_2"/>
    <property type="match status" value="1"/>
</dbReference>
<reference evidence="13" key="2">
    <citation type="submission" date="2023-07" db="EMBL/GenBank/DDBJ databases">
        <title>Shewanella mangrovi sp. nov., an acetaldehyde- degrading bacterium isolated from mangrove sediment.</title>
        <authorList>
            <person name="Liu Y."/>
        </authorList>
    </citation>
    <scope>NUCLEOTIDE SEQUENCE [LARGE SCALE GENOMIC DNA]</scope>
    <source>
        <strain evidence="13">C32</strain>
    </source>
</reference>
<keyword evidence="9" id="KW-0961">Cell wall biogenesis/degradation</keyword>
<dbReference type="PROSITE" id="PS51318">
    <property type="entry name" value="TAT"/>
    <property type="match status" value="1"/>
</dbReference>
<comment type="caution">
    <text evidence="12">The sequence shown here is derived from an EMBL/GenBank/DDBJ whole genome shotgun (WGS) entry which is preliminary data.</text>
</comment>
<dbReference type="Proteomes" id="UP001201549">
    <property type="component" value="Unassembled WGS sequence"/>
</dbReference>
<keyword evidence="7" id="KW-0862">Zinc</keyword>
<name>A0ABT2FPW0_9GAMM</name>
<organism evidence="12 13">
    <name type="scientific">Shewanella electrica</name>
    <dbReference type="NCBI Taxonomy" id="515560"/>
    <lineage>
        <taxon>Bacteria</taxon>
        <taxon>Pseudomonadati</taxon>
        <taxon>Pseudomonadota</taxon>
        <taxon>Gammaproteobacteria</taxon>
        <taxon>Alteromonadales</taxon>
        <taxon>Shewanellaceae</taxon>
        <taxon>Shewanella</taxon>
    </lineage>
</organism>
<evidence type="ECO:0000313" key="12">
    <source>
        <dbReference type="EMBL" id="MCS4558002.1"/>
    </source>
</evidence>
<keyword evidence="8" id="KW-0482">Metalloprotease</keyword>
<evidence type="ECO:0000256" key="9">
    <source>
        <dbReference type="ARBA" id="ARBA00023316"/>
    </source>
</evidence>
<protein>
    <recommendedName>
        <fullName evidence="11">Murein endopeptidase K</fullName>
    </recommendedName>
</protein>
<proteinExistence type="inferred from homology"/>
<evidence type="ECO:0000256" key="8">
    <source>
        <dbReference type="ARBA" id="ARBA00023049"/>
    </source>
</evidence>
<dbReference type="PANTHER" id="PTHR37425">
    <property type="match status" value="1"/>
</dbReference>
<keyword evidence="5" id="KW-0732">Signal</keyword>
<comment type="cofactor">
    <cofactor evidence="1">
        <name>Zn(2+)</name>
        <dbReference type="ChEBI" id="CHEBI:29105"/>
    </cofactor>
</comment>
<evidence type="ECO:0000256" key="4">
    <source>
        <dbReference type="ARBA" id="ARBA00022723"/>
    </source>
</evidence>
<keyword evidence="3" id="KW-0645">Protease</keyword>
<keyword evidence="13" id="KW-1185">Reference proteome</keyword>
<evidence type="ECO:0000256" key="11">
    <source>
        <dbReference type="ARBA" id="ARBA00093666"/>
    </source>
</evidence>
<dbReference type="CDD" id="cd14844">
    <property type="entry name" value="Zn-DD-carboxypeptidase_like"/>
    <property type="match status" value="1"/>
</dbReference>
<dbReference type="SUPFAM" id="SSF55166">
    <property type="entry name" value="Hedgehog/DD-peptidase"/>
    <property type="match status" value="1"/>
</dbReference>
<evidence type="ECO:0000256" key="6">
    <source>
        <dbReference type="ARBA" id="ARBA00022801"/>
    </source>
</evidence>
<dbReference type="Gene3D" id="3.30.1380.10">
    <property type="match status" value="1"/>
</dbReference>
<dbReference type="InterPro" id="IPR010275">
    <property type="entry name" value="MepK"/>
</dbReference>
<evidence type="ECO:0000256" key="5">
    <source>
        <dbReference type="ARBA" id="ARBA00022729"/>
    </source>
</evidence>
<gene>
    <name evidence="12" type="ORF">L9G74_16305</name>
</gene>
<dbReference type="RefSeq" id="WP_238897504.1">
    <property type="nucleotide sequence ID" value="NZ_JAKOGG010000015.1"/>
</dbReference>
<dbReference type="InterPro" id="IPR009045">
    <property type="entry name" value="Zn_M74/Hedgehog-like"/>
</dbReference>
<comment type="pathway">
    <text evidence="2">Cell wall biogenesis; cell wall polysaccharide biosynthesis.</text>
</comment>
<evidence type="ECO:0000256" key="2">
    <source>
        <dbReference type="ARBA" id="ARBA00004776"/>
    </source>
</evidence>
<evidence type="ECO:0000313" key="13">
    <source>
        <dbReference type="Proteomes" id="UP001201549"/>
    </source>
</evidence>
<reference evidence="12 13" key="1">
    <citation type="submission" date="2022-02" db="EMBL/GenBank/DDBJ databases">
        <authorList>
            <person name="Zhuang L."/>
        </authorList>
    </citation>
    <scope>NUCLEOTIDE SEQUENCE [LARGE SCALE GENOMIC DNA]</scope>
    <source>
        <strain evidence="12 13">C32</strain>
    </source>
</reference>
<dbReference type="InterPro" id="IPR006311">
    <property type="entry name" value="TAT_signal"/>
</dbReference>
<keyword evidence="6" id="KW-0378">Hydrolase</keyword>
<dbReference type="PANTHER" id="PTHR37425:SF1">
    <property type="entry name" value="OUTER MEMBRANE PROTEIN"/>
    <property type="match status" value="1"/>
</dbReference>
<comment type="similarity">
    <text evidence="10">Belongs to the peptidase M15 family.</text>
</comment>
<evidence type="ECO:0000256" key="3">
    <source>
        <dbReference type="ARBA" id="ARBA00022670"/>
    </source>
</evidence>
<sequence>MSLSCPIRRQLLKGIGGAALVSLVPTQAFASRSTQGSRFLSFYNIHTGEHQQGTYWEKGGYVGDTLASFNNLMRDHRQNIEAPMDKRVFDIIYQLQQKLGTDKQVNVISGYRSPKTNAMLSARSSGVAKKSYHMKGMAVDLCIPGVSLKDVRQAALQLNLGGVGYYPKSGFIHVDCGPVRRW</sequence>
<evidence type="ECO:0000256" key="7">
    <source>
        <dbReference type="ARBA" id="ARBA00022833"/>
    </source>
</evidence>
<dbReference type="EMBL" id="JAKOGG010000015">
    <property type="protein sequence ID" value="MCS4558002.1"/>
    <property type="molecule type" value="Genomic_DNA"/>
</dbReference>
<accession>A0ABT2FPW0</accession>
<keyword evidence="4" id="KW-0479">Metal-binding</keyword>